<protein>
    <submittedName>
        <fullName evidence="2">NIF family HAD-type phosphatase</fullName>
    </submittedName>
</protein>
<gene>
    <name evidence="2" type="ORF">ACFSDX_09060</name>
</gene>
<name>A0ABW4QT34_9BACT</name>
<reference evidence="3" key="1">
    <citation type="journal article" date="2019" name="Int. J. Syst. Evol. Microbiol.">
        <title>The Global Catalogue of Microorganisms (GCM) 10K type strain sequencing project: providing services to taxonomists for standard genome sequencing and annotation.</title>
        <authorList>
            <consortium name="The Broad Institute Genomics Platform"/>
            <consortium name="The Broad Institute Genome Sequencing Center for Infectious Disease"/>
            <person name="Wu L."/>
            <person name="Ma J."/>
        </authorList>
    </citation>
    <scope>NUCLEOTIDE SEQUENCE [LARGE SCALE GENOMIC DNA]</scope>
    <source>
        <strain evidence="3">CGMCC 1.15795</strain>
    </source>
</reference>
<dbReference type="SUPFAM" id="SSF56784">
    <property type="entry name" value="HAD-like"/>
    <property type="match status" value="1"/>
</dbReference>
<accession>A0ABW4QT34</accession>
<dbReference type="PROSITE" id="PS50969">
    <property type="entry name" value="FCP1"/>
    <property type="match status" value="1"/>
</dbReference>
<proteinExistence type="predicted"/>
<dbReference type="Proteomes" id="UP001597197">
    <property type="component" value="Unassembled WGS sequence"/>
</dbReference>
<dbReference type="SMART" id="SM00577">
    <property type="entry name" value="CPDc"/>
    <property type="match status" value="1"/>
</dbReference>
<dbReference type="RefSeq" id="WP_382313019.1">
    <property type="nucleotide sequence ID" value="NZ_JBHUFD010000003.1"/>
</dbReference>
<dbReference type="EMBL" id="JBHUFD010000003">
    <property type="protein sequence ID" value="MFD1872577.1"/>
    <property type="molecule type" value="Genomic_DNA"/>
</dbReference>
<dbReference type="InterPro" id="IPR004274">
    <property type="entry name" value="FCP1_dom"/>
</dbReference>
<evidence type="ECO:0000259" key="1">
    <source>
        <dbReference type="PROSITE" id="PS50969"/>
    </source>
</evidence>
<comment type="caution">
    <text evidence="2">The sequence shown here is derived from an EMBL/GenBank/DDBJ whole genome shotgun (WGS) entry which is preliminary data.</text>
</comment>
<sequence length="198" mass="22612">MPQEKLLILDLDETLIHASATKVREEVDFQVFHCFVYKRPGLADFLTTCAQHFKLAIWSSASDDYVQAVVQHILPTGITPEFVWGRSRCTPFATPQIDEYGYYNLDNPSYYEYAKRLKKVRRRGFSLAQTLIVDDTPAKVQQNYGNAIYIKPYLGSIQDEELSHLAPYLLTLLDQADVRTIEKRNWPHASPRGTLGGA</sequence>
<feature type="domain" description="FCP1 homology" evidence="1">
    <location>
        <begin position="1"/>
        <end position="172"/>
    </location>
</feature>
<evidence type="ECO:0000313" key="3">
    <source>
        <dbReference type="Proteomes" id="UP001597197"/>
    </source>
</evidence>
<organism evidence="2 3">
    <name type="scientific">Hymenobacter bucti</name>
    <dbReference type="NCBI Taxonomy" id="1844114"/>
    <lineage>
        <taxon>Bacteria</taxon>
        <taxon>Pseudomonadati</taxon>
        <taxon>Bacteroidota</taxon>
        <taxon>Cytophagia</taxon>
        <taxon>Cytophagales</taxon>
        <taxon>Hymenobacteraceae</taxon>
        <taxon>Hymenobacter</taxon>
    </lineage>
</organism>
<keyword evidence="3" id="KW-1185">Reference proteome</keyword>
<dbReference type="InterPro" id="IPR023214">
    <property type="entry name" value="HAD_sf"/>
</dbReference>
<dbReference type="PANTHER" id="PTHR12210">
    <property type="entry name" value="DULLARD PROTEIN PHOSPHATASE"/>
    <property type="match status" value="1"/>
</dbReference>
<dbReference type="InterPro" id="IPR036412">
    <property type="entry name" value="HAD-like_sf"/>
</dbReference>
<evidence type="ECO:0000313" key="2">
    <source>
        <dbReference type="EMBL" id="MFD1872577.1"/>
    </source>
</evidence>
<dbReference type="Gene3D" id="3.40.50.1000">
    <property type="entry name" value="HAD superfamily/HAD-like"/>
    <property type="match status" value="1"/>
</dbReference>
<dbReference type="InterPro" id="IPR050365">
    <property type="entry name" value="TIM50"/>
</dbReference>
<dbReference type="Pfam" id="PF03031">
    <property type="entry name" value="NIF"/>
    <property type="match status" value="1"/>
</dbReference>